<reference evidence="2 3" key="1">
    <citation type="submission" date="2023-08" db="EMBL/GenBank/DDBJ databases">
        <title>Whole genome sequencing of Staphylococcus coagulans NN-2474.</title>
        <authorList>
            <person name="Kropotov V.S."/>
            <person name="Boriskina E.V."/>
            <person name="Gordinskaya N.A."/>
            <person name="Shkurkina I.S."/>
            <person name="Kryazhev D.V."/>
            <person name="Alekseeva A.E."/>
            <person name="Makhova M.A."/>
        </authorList>
    </citation>
    <scope>NUCLEOTIDE SEQUENCE [LARGE SCALE GENOMIC DNA]</scope>
    <source>
        <strain evidence="2 3">NN-2474</strain>
    </source>
</reference>
<dbReference type="EMBL" id="JAVJGV010000003">
    <property type="protein sequence ID" value="MDR5602096.1"/>
    <property type="molecule type" value="Genomic_DNA"/>
</dbReference>
<accession>A0ABU1EVF3</accession>
<organism evidence="2 3">
    <name type="scientific">Staphylococcus coagulans</name>
    <dbReference type="NCBI Taxonomy" id="74706"/>
    <lineage>
        <taxon>Bacteria</taxon>
        <taxon>Bacillati</taxon>
        <taxon>Bacillota</taxon>
        <taxon>Bacilli</taxon>
        <taxon>Bacillales</taxon>
        <taxon>Staphylococcaceae</taxon>
        <taxon>Staphylococcus</taxon>
    </lineage>
</organism>
<sequence length="132" mass="15731">MTINEYLRYLRIEKGIKLREFSKVINYSHGHISRIENGKTSFEKVFLSKFIKAVSNNEEEHNLIKKIIKNDYNIDVEDSNDVNYTHKKKRPISLNNFVDQQYEIDGIKLSNEEMRFAISMTRCYRSFKKGDE</sequence>
<evidence type="ECO:0000313" key="2">
    <source>
        <dbReference type="EMBL" id="MDR5602096.1"/>
    </source>
</evidence>
<dbReference type="SUPFAM" id="SSF47413">
    <property type="entry name" value="lambda repressor-like DNA-binding domains"/>
    <property type="match status" value="1"/>
</dbReference>
<protein>
    <submittedName>
        <fullName evidence="2">Helix-turn-helix transcriptional regulator</fullName>
    </submittedName>
</protein>
<dbReference type="SMART" id="SM00530">
    <property type="entry name" value="HTH_XRE"/>
    <property type="match status" value="1"/>
</dbReference>
<gene>
    <name evidence="2" type="ORF">RCO12_01470</name>
</gene>
<dbReference type="Gene3D" id="1.10.260.40">
    <property type="entry name" value="lambda repressor-like DNA-binding domains"/>
    <property type="match status" value="1"/>
</dbReference>
<evidence type="ECO:0000313" key="3">
    <source>
        <dbReference type="Proteomes" id="UP001255050"/>
    </source>
</evidence>
<evidence type="ECO:0000259" key="1">
    <source>
        <dbReference type="PROSITE" id="PS50943"/>
    </source>
</evidence>
<feature type="domain" description="HTH cro/C1-type" evidence="1">
    <location>
        <begin position="7"/>
        <end position="41"/>
    </location>
</feature>
<dbReference type="InterPro" id="IPR010982">
    <property type="entry name" value="Lambda_DNA-bd_dom_sf"/>
</dbReference>
<proteinExistence type="predicted"/>
<dbReference type="InterPro" id="IPR001387">
    <property type="entry name" value="Cro/C1-type_HTH"/>
</dbReference>
<dbReference type="PROSITE" id="PS50943">
    <property type="entry name" value="HTH_CROC1"/>
    <property type="match status" value="1"/>
</dbReference>
<dbReference type="CDD" id="cd00093">
    <property type="entry name" value="HTH_XRE"/>
    <property type="match status" value="1"/>
</dbReference>
<comment type="caution">
    <text evidence="2">The sequence shown here is derived from an EMBL/GenBank/DDBJ whole genome shotgun (WGS) entry which is preliminary data.</text>
</comment>
<dbReference type="Pfam" id="PF01381">
    <property type="entry name" value="HTH_3"/>
    <property type="match status" value="1"/>
</dbReference>
<dbReference type="RefSeq" id="WP_309550973.1">
    <property type="nucleotide sequence ID" value="NZ_JAVJGV010000003.1"/>
</dbReference>
<keyword evidence="3" id="KW-1185">Reference proteome</keyword>
<name>A0ABU1EVF3_9STAP</name>
<dbReference type="Proteomes" id="UP001255050">
    <property type="component" value="Unassembled WGS sequence"/>
</dbReference>